<protein>
    <submittedName>
        <fullName evidence="3">Uncharacterized protein</fullName>
    </submittedName>
</protein>
<feature type="compositionally biased region" description="Basic and acidic residues" evidence="1">
    <location>
        <begin position="199"/>
        <end position="208"/>
    </location>
</feature>
<organism evidence="2 3">
    <name type="scientific">Panagrellus redivivus</name>
    <name type="common">Microworm</name>
    <dbReference type="NCBI Taxonomy" id="6233"/>
    <lineage>
        <taxon>Eukaryota</taxon>
        <taxon>Metazoa</taxon>
        <taxon>Ecdysozoa</taxon>
        <taxon>Nematoda</taxon>
        <taxon>Chromadorea</taxon>
        <taxon>Rhabditida</taxon>
        <taxon>Tylenchina</taxon>
        <taxon>Panagrolaimomorpha</taxon>
        <taxon>Panagrolaimoidea</taxon>
        <taxon>Panagrolaimidae</taxon>
        <taxon>Panagrellus</taxon>
    </lineage>
</organism>
<feature type="region of interest" description="Disordered" evidence="1">
    <location>
        <begin position="140"/>
        <end position="208"/>
    </location>
</feature>
<sequence>MMEFVIYLLALKLNNESFFLLGLLFPPKRKNLVVIDDAIQGPPCLSLHLPFLWLLSNFSNDDANQPSSVPVRFCQRCTADAEGDPNFDDVYVFMLGPWSSFRLCFRRHFGPLEELPTRPSQGAYHHLMLPPSRTITMSTTRDSTLGSAPFSKPATIPSRQQATRRPFRKKQKYDEAKNLEVNPYPRRGDNEEWNWVPEGNEKKGPCTR</sequence>
<proteinExistence type="predicted"/>
<accession>A0A7E4V8B7</accession>
<keyword evidence="2" id="KW-1185">Reference proteome</keyword>
<dbReference type="AlphaFoldDB" id="A0A7E4V8B7"/>
<evidence type="ECO:0000313" key="3">
    <source>
        <dbReference type="WBParaSite" id="Pan_g17429.t1"/>
    </source>
</evidence>
<reference evidence="3" key="2">
    <citation type="submission" date="2020-10" db="UniProtKB">
        <authorList>
            <consortium name="WormBaseParasite"/>
        </authorList>
    </citation>
    <scope>IDENTIFICATION</scope>
</reference>
<evidence type="ECO:0000313" key="2">
    <source>
        <dbReference type="Proteomes" id="UP000492821"/>
    </source>
</evidence>
<reference evidence="2" key="1">
    <citation type="journal article" date="2013" name="Genetics">
        <title>The draft genome and transcriptome of Panagrellus redivivus are shaped by the harsh demands of a free-living lifestyle.</title>
        <authorList>
            <person name="Srinivasan J."/>
            <person name="Dillman A.R."/>
            <person name="Macchietto M.G."/>
            <person name="Heikkinen L."/>
            <person name="Lakso M."/>
            <person name="Fracchia K.M."/>
            <person name="Antoshechkin I."/>
            <person name="Mortazavi A."/>
            <person name="Wong G."/>
            <person name="Sternberg P.W."/>
        </authorList>
    </citation>
    <scope>NUCLEOTIDE SEQUENCE [LARGE SCALE GENOMIC DNA]</scope>
    <source>
        <strain evidence="2">MT8872</strain>
    </source>
</reference>
<dbReference type="Proteomes" id="UP000492821">
    <property type="component" value="Unassembled WGS sequence"/>
</dbReference>
<evidence type="ECO:0000256" key="1">
    <source>
        <dbReference type="SAM" id="MobiDB-lite"/>
    </source>
</evidence>
<dbReference type="WBParaSite" id="Pan_g17429.t1">
    <property type="protein sequence ID" value="Pan_g17429.t1"/>
    <property type="gene ID" value="Pan_g17429"/>
</dbReference>
<name>A0A7E4V8B7_PANRE</name>